<keyword evidence="1" id="KW-1133">Transmembrane helix</keyword>
<evidence type="ECO:0000313" key="4">
    <source>
        <dbReference type="EMBL" id="MST98172.1"/>
    </source>
</evidence>
<evidence type="ECO:0000259" key="3">
    <source>
        <dbReference type="Pfam" id="PF21688"/>
    </source>
</evidence>
<dbReference type="InterPro" id="IPR028348">
    <property type="entry name" value="FAD-binding_protein"/>
</dbReference>
<feature type="transmembrane region" description="Helical" evidence="1">
    <location>
        <begin position="88"/>
        <end position="112"/>
    </location>
</feature>
<gene>
    <name evidence="4" type="ORF">FYJ85_14100</name>
</gene>
<evidence type="ECO:0000256" key="1">
    <source>
        <dbReference type="SAM" id="Phobius"/>
    </source>
</evidence>
<reference evidence="4 5" key="1">
    <citation type="submission" date="2019-08" db="EMBL/GenBank/DDBJ databases">
        <title>In-depth cultivation of the pig gut microbiome towards novel bacterial diversity and tailored functional studies.</title>
        <authorList>
            <person name="Wylensek D."/>
            <person name="Hitch T.C.A."/>
            <person name="Clavel T."/>
        </authorList>
    </citation>
    <scope>NUCLEOTIDE SEQUENCE [LARGE SCALE GENOMIC DNA]</scope>
    <source>
        <strain evidence="4 5">BBE-744-WT-12</strain>
    </source>
</reference>
<protein>
    <recommendedName>
        <fullName evidence="6">FAD-binding domain-containing protein</fullName>
    </recommendedName>
</protein>
<evidence type="ECO:0008006" key="6">
    <source>
        <dbReference type="Google" id="ProtNLM"/>
    </source>
</evidence>
<dbReference type="RefSeq" id="WP_154419288.1">
    <property type="nucleotide sequence ID" value="NZ_VUNS01000016.1"/>
</dbReference>
<dbReference type="EMBL" id="VUNS01000016">
    <property type="protein sequence ID" value="MST98172.1"/>
    <property type="molecule type" value="Genomic_DNA"/>
</dbReference>
<dbReference type="Gene3D" id="3.50.50.60">
    <property type="entry name" value="FAD/NAD(P)-binding domain"/>
    <property type="match status" value="2"/>
</dbReference>
<dbReference type="PANTHER" id="PTHR42842:SF3">
    <property type="entry name" value="FAD_NAD(P)-BINDING OXIDOREDUCTASE FAMILY PROTEIN"/>
    <property type="match status" value="1"/>
</dbReference>
<dbReference type="PIRSF" id="PIRSF038984">
    <property type="entry name" value="FAD_binding_protein"/>
    <property type="match status" value="1"/>
</dbReference>
<keyword evidence="1" id="KW-0812">Transmembrane</keyword>
<dbReference type="AlphaFoldDB" id="A0A844G5K0"/>
<dbReference type="SUPFAM" id="SSF51905">
    <property type="entry name" value="FAD/NAD(P)-binding domain"/>
    <property type="match status" value="1"/>
</dbReference>
<dbReference type="InterPro" id="IPR036188">
    <property type="entry name" value="FAD/NAD-bd_sf"/>
</dbReference>
<name>A0A844G5K0_9BACT</name>
<keyword evidence="1" id="KW-0472">Membrane</keyword>
<dbReference type="Proteomes" id="UP000435649">
    <property type="component" value="Unassembled WGS sequence"/>
</dbReference>
<dbReference type="Pfam" id="PF21688">
    <property type="entry name" value="FAD-depend_C"/>
    <property type="match status" value="1"/>
</dbReference>
<keyword evidence="5" id="KW-1185">Reference proteome</keyword>
<sequence>MIRKITGFRVDSTKAPADIDDRIGGMAARAEGIPVVQLRDFRITGKSIDARRGVPVLLYNLELDVDEQDSPAEFHLPLRLDLPERTALLHPVVVGTGPAGIFAALALALAGAKPLILDRGRRVEERYADYRRFLESRELDESSNLLLGEGGAGTFSDGKLYTGTRDIRAAFVLDTLARAGAPPEIRYLKRPHIGSDKLRAVAANLRKRIIGLGGEFRFGTEVTGLLLKNGRCIGVETAAGDRIEAPAVIMAPGLGGRELVQRMARQGAGALLKPFQIGCRIEHPQSFIDRAMYHLDSRPAALGAAEYHLVSRPGNGVPGVSSFCMCPGGEILNATAWRGHSVSNGMSDYARNGEFANGCLIATLPAEKFGSSAEAYEFLAGFERRIFESGGGDYAFPAQDAAAFLSGRNGLSLARTGCATGIVPGRLDRLIPPELATALRAALRHFDRGNPGFIRYGKFVGLETCVSSPLRFHREPDSLMSNLSGLYPCGEGVGCAGGIMSAAVDGLKVAEALLRQET</sequence>
<feature type="domain" description="FAD dependent oxidoreductase" evidence="2">
    <location>
        <begin position="199"/>
        <end position="268"/>
    </location>
</feature>
<proteinExistence type="predicted"/>
<dbReference type="InterPro" id="IPR006076">
    <property type="entry name" value="FAD-dep_OxRdtase"/>
</dbReference>
<dbReference type="InterPro" id="IPR049516">
    <property type="entry name" value="FAD-depend_C"/>
</dbReference>
<evidence type="ECO:0000313" key="5">
    <source>
        <dbReference type="Proteomes" id="UP000435649"/>
    </source>
</evidence>
<dbReference type="Pfam" id="PF01266">
    <property type="entry name" value="DAO"/>
    <property type="match status" value="1"/>
</dbReference>
<evidence type="ECO:0000259" key="2">
    <source>
        <dbReference type="Pfam" id="PF01266"/>
    </source>
</evidence>
<dbReference type="PANTHER" id="PTHR42842">
    <property type="entry name" value="FAD/NAD(P)-BINDING OXIDOREDUCTASE"/>
    <property type="match status" value="1"/>
</dbReference>
<feature type="domain" description="FAD-dependent protein C-terminal" evidence="3">
    <location>
        <begin position="274"/>
        <end position="464"/>
    </location>
</feature>
<organism evidence="4 5">
    <name type="scientific">Victivallis lenta</name>
    <dbReference type="NCBI Taxonomy" id="2606640"/>
    <lineage>
        <taxon>Bacteria</taxon>
        <taxon>Pseudomonadati</taxon>
        <taxon>Lentisphaerota</taxon>
        <taxon>Lentisphaeria</taxon>
        <taxon>Victivallales</taxon>
        <taxon>Victivallaceae</taxon>
        <taxon>Victivallis</taxon>
    </lineage>
</organism>
<comment type="caution">
    <text evidence="4">The sequence shown here is derived from an EMBL/GenBank/DDBJ whole genome shotgun (WGS) entry which is preliminary data.</text>
</comment>
<accession>A0A844G5K0</accession>